<organism evidence="1 2">
    <name type="scientific">Alloyangia pacifica</name>
    <dbReference type="NCBI Taxonomy" id="311180"/>
    <lineage>
        <taxon>Bacteria</taxon>
        <taxon>Pseudomonadati</taxon>
        <taxon>Pseudomonadota</taxon>
        <taxon>Alphaproteobacteria</taxon>
        <taxon>Rhodobacterales</taxon>
        <taxon>Roseobacteraceae</taxon>
        <taxon>Alloyangia</taxon>
    </lineage>
</organism>
<name>A0A1I6VGM3_9RHOB</name>
<accession>A0A1I6VGM3</accession>
<gene>
    <name evidence="1" type="ORF">SAMN04488050_11151</name>
</gene>
<dbReference type="Proteomes" id="UP000199392">
    <property type="component" value="Unassembled WGS sequence"/>
</dbReference>
<dbReference type="STRING" id="311180.SAMN04488050_11151"/>
<evidence type="ECO:0000313" key="1">
    <source>
        <dbReference type="EMBL" id="SFT12791.1"/>
    </source>
</evidence>
<evidence type="ECO:0000313" key="2">
    <source>
        <dbReference type="Proteomes" id="UP000199392"/>
    </source>
</evidence>
<proteinExistence type="predicted"/>
<dbReference type="EMBL" id="FOZW01000011">
    <property type="protein sequence ID" value="SFT12791.1"/>
    <property type="molecule type" value="Genomic_DNA"/>
</dbReference>
<protein>
    <submittedName>
        <fullName evidence="1">Uncharacterized protein</fullName>
    </submittedName>
</protein>
<keyword evidence="2" id="KW-1185">Reference proteome</keyword>
<dbReference type="AlphaFoldDB" id="A0A1I6VGM3"/>
<reference evidence="2" key="1">
    <citation type="submission" date="2016-10" db="EMBL/GenBank/DDBJ databases">
        <authorList>
            <person name="Varghese N."/>
            <person name="Submissions S."/>
        </authorList>
    </citation>
    <scope>NUCLEOTIDE SEQUENCE [LARGE SCALE GENOMIC DNA]</scope>
    <source>
        <strain evidence="2">DSM 26894</strain>
    </source>
</reference>
<sequence length="46" mass="5311">MSQLADEKLLIFKSSPSDSRKRRWWLSKAGFARHDEMMALALTAET</sequence>